<evidence type="ECO:0000313" key="8">
    <source>
        <dbReference type="Proteomes" id="UP000001890"/>
    </source>
</evidence>
<keyword evidence="8" id="KW-1185">Reference proteome</keyword>
<name>D2UGD0_XANAP</name>
<evidence type="ECO:0000256" key="6">
    <source>
        <dbReference type="ARBA" id="ARBA00023239"/>
    </source>
</evidence>
<dbReference type="SUPFAM" id="SSF52304">
    <property type="entry name" value="Type II 3-dehydroquinate dehydratase"/>
    <property type="match status" value="1"/>
</dbReference>
<dbReference type="EC" id="4.2.1.10" evidence="5"/>
<evidence type="ECO:0000313" key="7">
    <source>
        <dbReference type="EMBL" id="CBA17441.1"/>
    </source>
</evidence>
<comment type="catalytic activity">
    <reaction evidence="1">
        <text>3-dehydroquinate = 3-dehydroshikimate + H2O</text>
        <dbReference type="Rhea" id="RHEA:21096"/>
        <dbReference type="ChEBI" id="CHEBI:15377"/>
        <dbReference type="ChEBI" id="CHEBI:16630"/>
        <dbReference type="ChEBI" id="CHEBI:32364"/>
        <dbReference type="EC" id="4.2.1.10"/>
    </reaction>
</comment>
<dbReference type="OrthoDB" id="5984855at2"/>
<dbReference type="EMBL" id="FP565176">
    <property type="protein sequence ID" value="CBA17441.1"/>
    <property type="molecule type" value="Genomic_DNA"/>
</dbReference>
<comment type="similarity">
    <text evidence="3">Belongs to the type-II 3-dehydroquinase family.</text>
</comment>
<dbReference type="GeneID" id="57878271"/>
<comment type="subunit">
    <text evidence="4">Homododecamer.</text>
</comment>
<protein>
    <recommendedName>
        <fullName evidence="5">3-dehydroquinate dehydratase</fullName>
        <ecNumber evidence="5">4.2.1.10</ecNumber>
    </recommendedName>
</protein>
<accession>D2UGD0</accession>
<dbReference type="UniPathway" id="UPA00053">
    <property type="reaction ID" value="UER00086"/>
</dbReference>
<dbReference type="KEGG" id="xal:XALC_2964"/>
<proteinExistence type="inferred from homology"/>
<dbReference type="PATRIC" id="fig|29447.3.peg.2926"/>
<reference evidence="7 8" key="1">
    <citation type="journal article" date="2009" name="BMC Genomics">
        <title>The complete genome sequence of Xanthomonas albilineans provides new insights into the reductive genome evolution of the xylem-limited Xanthomonadaceae.</title>
        <authorList>
            <person name="Pieretti I."/>
            <person name="Royer M."/>
            <person name="Barbe V."/>
            <person name="Carrere S."/>
            <person name="Koebnik R."/>
            <person name="Cociancich S."/>
            <person name="Couloux A."/>
            <person name="Darrasse A."/>
            <person name="Gouzy J."/>
            <person name="Jacques M.A."/>
            <person name="Lauber E."/>
            <person name="Manceau C."/>
            <person name="Mangenot S."/>
            <person name="Poussier S."/>
            <person name="Segurens B."/>
            <person name="Szurek B."/>
            <person name="Verdier V."/>
            <person name="Arlat M."/>
            <person name="Rott P."/>
        </authorList>
    </citation>
    <scope>NUCLEOTIDE SEQUENCE [LARGE SCALE GENOMIC DNA]</scope>
    <source>
        <strain evidence="8">GPE PC73 / CFBP 7063</strain>
    </source>
</reference>
<dbReference type="GO" id="GO:0009423">
    <property type="term" value="P:chorismate biosynthetic process"/>
    <property type="evidence" value="ECO:0007669"/>
    <property type="project" value="UniProtKB-UniPathway"/>
</dbReference>
<dbReference type="STRING" id="380358.XALC_2964"/>
<sequence length="149" mass="15482">MAIVLLRGPESVAGHRGRPARIAAPVMTHLLDHAGRAGKSLAVRSCASEKELLQALTQADRSGVEVLLLDPGACSDSAATAAAVAQLRRPYVEVHDDACDCREPCLLTASPQRLGQVGGDCAQGYALALSIALEHLGYHGDEGDVHVGP</sequence>
<dbReference type="InterPro" id="IPR001874">
    <property type="entry name" value="DHquinase_II"/>
</dbReference>
<dbReference type="AlphaFoldDB" id="D2UGD0"/>
<organism evidence="7 8">
    <name type="scientific">Xanthomonas albilineans (strain GPE PC73 / CFBP 7063)</name>
    <dbReference type="NCBI Taxonomy" id="380358"/>
    <lineage>
        <taxon>Bacteria</taxon>
        <taxon>Pseudomonadati</taxon>
        <taxon>Pseudomonadota</taxon>
        <taxon>Gammaproteobacteria</taxon>
        <taxon>Lysobacterales</taxon>
        <taxon>Lysobacteraceae</taxon>
        <taxon>Xanthomonas</taxon>
    </lineage>
</organism>
<evidence type="ECO:0000256" key="4">
    <source>
        <dbReference type="ARBA" id="ARBA00011193"/>
    </source>
</evidence>
<dbReference type="GO" id="GO:0003855">
    <property type="term" value="F:3-dehydroquinate dehydratase activity"/>
    <property type="evidence" value="ECO:0007669"/>
    <property type="project" value="UniProtKB-EC"/>
</dbReference>
<dbReference type="Gene3D" id="3.40.50.9100">
    <property type="entry name" value="Dehydroquinase, class II"/>
    <property type="match status" value="1"/>
</dbReference>
<dbReference type="eggNOG" id="COG0757">
    <property type="taxonomic scope" value="Bacteria"/>
</dbReference>
<dbReference type="Proteomes" id="UP000001890">
    <property type="component" value="Chromosome"/>
</dbReference>
<gene>
    <name evidence="7" type="ordered locus">XALc_2964</name>
</gene>
<dbReference type="RefSeq" id="WP_012917434.1">
    <property type="nucleotide sequence ID" value="NC_013722.1"/>
</dbReference>
<evidence type="ECO:0000256" key="5">
    <source>
        <dbReference type="ARBA" id="ARBA00012060"/>
    </source>
</evidence>
<evidence type="ECO:0000256" key="3">
    <source>
        <dbReference type="ARBA" id="ARBA00011037"/>
    </source>
</evidence>
<evidence type="ECO:0000256" key="2">
    <source>
        <dbReference type="ARBA" id="ARBA00004902"/>
    </source>
</evidence>
<keyword evidence="6" id="KW-0456">Lyase</keyword>
<evidence type="ECO:0000256" key="1">
    <source>
        <dbReference type="ARBA" id="ARBA00001864"/>
    </source>
</evidence>
<comment type="pathway">
    <text evidence="2">Metabolic intermediate biosynthesis; chorismate biosynthesis; chorismate from D-erythrose 4-phosphate and phosphoenolpyruvate: step 3/7.</text>
</comment>
<dbReference type="Pfam" id="PF01220">
    <property type="entry name" value="DHquinase_II"/>
    <property type="match status" value="1"/>
</dbReference>
<dbReference type="InterPro" id="IPR036441">
    <property type="entry name" value="DHquinase_II_sf"/>
</dbReference>